<organism evidence="1 2">
    <name type="scientific">Streptomyces mooreae</name>
    <dbReference type="NCBI Taxonomy" id="3075523"/>
    <lineage>
        <taxon>Bacteria</taxon>
        <taxon>Bacillati</taxon>
        <taxon>Actinomycetota</taxon>
        <taxon>Actinomycetes</taxon>
        <taxon>Kitasatosporales</taxon>
        <taxon>Streptomycetaceae</taxon>
        <taxon>Streptomyces</taxon>
    </lineage>
</organism>
<dbReference type="Gene3D" id="1.50.10.20">
    <property type="match status" value="1"/>
</dbReference>
<dbReference type="RefSeq" id="WP_311626036.1">
    <property type="nucleotide sequence ID" value="NZ_JAVRFE010000037.1"/>
</dbReference>
<comment type="caution">
    <text evidence="1">The sequence shown here is derived from an EMBL/GenBank/DDBJ whole genome shotgun (WGS) entry which is preliminary data.</text>
</comment>
<sequence>MARSNTARNGARSAAREAASEVLHAYATAPRTAVPETVRPADPGPAILAALVADAARPARGDPASLALSAWLRHVGRGFWHPGVFGGGGLAGCFVGAHIASHTWPELGRLSTWLRSRQVEHAGSGPWARHEVSWADYDVITGPSGIVLALACDPACPPSCVTPLVAHLTALCDSDGLGRLRVGAYRDEPLRGWNHGRINTGLAHGATGVVAALRAAGELAGPNEALTSAARRVAGWLTAESFTDARGVLTWACAGADGRASPAGASPRQAWCYGTPGIAWTLWEVGRVLGDPGLRSLALGACASFLAAYDDTVYLDAAPYEGTTSLDSLGFCHGAAGLLLLADAFDRHANVPGAAELRDHLEHHLLDHLGEVLEFSETDPSLLSGACGVVAALLTLHTGDRRWLPCVALR</sequence>
<protein>
    <submittedName>
        <fullName evidence="1">Lanthionine synthetase LanC family protein</fullName>
    </submittedName>
</protein>
<dbReference type="SUPFAM" id="SSF158745">
    <property type="entry name" value="LanC-like"/>
    <property type="match status" value="1"/>
</dbReference>
<dbReference type="Proteomes" id="UP001180551">
    <property type="component" value="Unassembled WGS sequence"/>
</dbReference>
<dbReference type="PRINTS" id="PR01955">
    <property type="entry name" value="LANCFRANKIA"/>
</dbReference>
<dbReference type="PRINTS" id="PR01950">
    <property type="entry name" value="LANCSUPER"/>
</dbReference>
<reference evidence="1" key="1">
    <citation type="submission" date="2024-05" db="EMBL/GenBank/DDBJ databases">
        <title>30 novel species of actinomycetes from the DSMZ collection.</title>
        <authorList>
            <person name="Nouioui I."/>
        </authorList>
    </citation>
    <scope>NUCLEOTIDE SEQUENCE</scope>
    <source>
        <strain evidence="1">DSM 41527</strain>
    </source>
</reference>
<dbReference type="InterPro" id="IPR007822">
    <property type="entry name" value="LANC-like"/>
</dbReference>
<gene>
    <name evidence="1" type="ORF">RM550_25220</name>
</gene>
<dbReference type="SMART" id="SM01260">
    <property type="entry name" value="LANC_like"/>
    <property type="match status" value="1"/>
</dbReference>
<evidence type="ECO:0000313" key="1">
    <source>
        <dbReference type="EMBL" id="MDT0458977.1"/>
    </source>
</evidence>
<name>A0ABU2TDE5_9ACTN</name>
<dbReference type="Pfam" id="PF05147">
    <property type="entry name" value="LANC_like"/>
    <property type="match status" value="1"/>
</dbReference>
<evidence type="ECO:0000313" key="2">
    <source>
        <dbReference type="Proteomes" id="UP001180551"/>
    </source>
</evidence>
<dbReference type="EMBL" id="JAVRFE010000037">
    <property type="protein sequence ID" value="MDT0458977.1"/>
    <property type="molecule type" value="Genomic_DNA"/>
</dbReference>
<proteinExistence type="predicted"/>
<accession>A0ABU2TDE5</accession>
<keyword evidence="2" id="KW-1185">Reference proteome</keyword>